<name>A0A1M5W8I5_9BACT</name>
<dbReference type="OrthoDB" id="7845843at2"/>
<comment type="subunit">
    <text evidence="3 10">Monomer.</text>
</comment>
<dbReference type="SUPFAM" id="SSF53098">
    <property type="entry name" value="Ribonuclease H-like"/>
    <property type="match status" value="2"/>
</dbReference>
<evidence type="ECO:0000313" key="13">
    <source>
        <dbReference type="Proteomes" id="UP000184139"/>
    </source>
</evidence>
<proteinExistence type="inferred from homology"/>
<evidence type="ECO:0000256" key="2">
    <source>
        <dbReference type="ARBA" id="ARBA00005300"/>
    </source>
</evidence>
<comment type="similarity">
    <text evidence="2 10">Belongs to the RNase H family.</text>
</comment>
<protein>
    <recommendedName>
        <fullName evidence="4 10">Ribonuclease H</fullName>
        <shortName evidence="10">RNase H</shortName>
        <ecNumber evidence="4 10">3.1.26.4</ecNumber>
    </recommendedName>
</protein>
<evidence type="ECO:0000256" key="6">
    <source>
        <dbReference type="ARBA" id="ARBA00022723"/>
    </source>
</evidence>
<keyword evidence="7 10" id="KW-0255">Endonuclease</keyword>
<dbReference type="STRING" id="1121409.SAMN02745124_02149"/>
<dbReference type="GO" id="GO:0000287">
    <property type="term" value="F:magnesium ion binding"/>
    <property type="evidence" value="ECO:0007669"/>
    <property type="project" value="UniProtKB-UniRule"/>
</dbReference>
<evidence type="ECO:0000256" key="1">
    <source>
        <dbReference type="ARBA" id="ARBA00000077"/>
    </source>
</evidence>
<gene>
    <name evidence="10" type="primary">rnhA</name>
    <name evidence="12" type="ORF">SAMN02745124_02149</name>
</gene>
<dbReference type="GO" id="GO:0043137">
    <property type="term" value="P:DNA replication, removal of RNA primer"/>
    <property type="evidence" value="ECO:0007669"/>
    <property type="project" value="TreeGrafter"/>
</dbReference>
<dbReference type="NCBIfam" id="NF001236">
    <property type="entry name" value="PRK00203.1"/>
    <property type="match status" value="1"/>
</dbReference>
<dbReference type="EMBL" id="FQXS01000011">
    <property type="protein sequence ID" value="SHH83775.1"/>
    <property type="molecule type" value="Genomic_DNA"/>
</dbReference>
<reference evidence="12 13" key="1">
    <citation type="submission" date="2016-11" db="EMBL/GenBank/DDBJ databases">
        <authorList>
            <person name="Jaros S."/>
            <person name="Januszkiewicz K."/>
            <person name="Wedrychowicz H."/>
        </authorList>
    </citation>
    <scope>NUCLEOTIDE SEQUENCE [LARGE SCALE GENOMIC DNA]</scope>
    <source>
        <strain evidence="12 13">DSM 9705</strain>
    </source>
</reference>
<organism evidence="12 13">
    <name type="scientific">Desulfofustis glycolicus DSM 9705</name>
    <dbReference type="NCBI Taxonomy" id="1121409"/>
    <lineage>
        <taxon>Bacteria</taxon>
        <taxon>Pseudomonadati</taxon>
        <taxon>Thermodesulfobacteriota</taxon>
        <taxon>Desulfobulbia</taxon>
        <taxon>Desulfobulbales</taxon>
        <taxon>Desulfocapsaceae</taxon>
        <taxon>Desulfofustis</taxon>
    </lineage>
</organism>
<dbReference type="PROSITE" id="PS50879">
    <property type="entry name" value="RNASE_H_1"/>
    <property type="match status" value="2"/>
</dbReference>
<feature type="domain" description="RNase H type-1" evidence="11">
    <location>
        <begin position="165"/>
        <end position="306"/>
    </location>
</feature>
<dbReference type="InterPro" id="IPR002156">
    <property type="entry name" value="RNaseH_domain"/>
</dbReference>
<dbReference type="InterPro" id="IPR022892">
    <property type="entry name" value="RNaseHI"/>
</dbReference>
<feature type="binding site" evidence="10">
    <location>
        <position position="54"/>
    </location>
    <ligand>
        <name>Mg(2+)</name>
        <dbReference type="ChEBI" id="CHEBI:18420"/>
        <label>1</label>
    </ligand>
</feature>
<dbReference type="GO" id="GO:0003676">
    <property type="term" value="F:nucleic acid binding"/>
    <property type="evidence" value="ECO:0007669"/>
    <property type="project" value="InterPro"/>
</dbReference>
<evidence type="ECO:0000256" key="10">
    <source>
        <dbReference type="HAMAP-Rule" id="MF_00042"/>
    </source>
</evidence>
<dbReference type="PANTHER" id="PTHR10642:SF26">
    <property type="entry name" value="RIBONUCLEASE H1"/>
    <property type="match status" value="1"/>
</dbReference>
<dbReference type="Pfam" id="PF00075">
    <property type="entry name" value="RNase_H"/>
    <property type="match status" value="2"/>
</dbReference>
<dbReference type="Gene3D" id="3.30.420.10">
    <property type="entry name" value="Ribonuclease H-like superfamily/Ribonuclease H"/>
    <property type="match status" value="2"/>
</dbReference>
<evidence type="ECO:0000313" key="12">
    <source>
        <dbReference type="EMBL" id="SHH83775.1"/>
    </source>
</evidence>
<dbReference type="PANTHER" id="PTHR10642">
    <property type="entry name" value="RIBONUCLEASE H1"/>
    <property type="match status" value="1"/>
</dbReference>
<feature type="binding site" evidence="10">
    <location>
        <position position="140"/>
    </location>
    <ligand>
        <name>Mg(2+)</name>
        <dbReference type="ChEBI" id="CHEBI:18420"/>
        <label>2</label>
    </ligand>
</feature>
<dbReference type="Proteomes" id="UP000184139">
    <property type="component" value="Unassembled WGS sequence"/>
</dbReference>
<keyword evidence="8 10" id="KW-0378">Hydrolase</keyword>
<feature type="binding site" evidence="10">
    <location>
        <position position="15"/>
    </location>
    <ligand>
        <name>Mg(2+)</name>
        <dbReference type="ChEBI" id="CHEBI:18420"/>
        <label>2</label>
    </ligand>
</feature>
<dbReference type="GO" id="GO:0005737">
    <property type="term" value="C:cytoplasm"/>
    <property type="evidence" value="ECO:0007669"/>
    <property type="project" value="UniProtKB-SubCell"/>
</dbReference>
<keyword evidence="9 10" id="KW-0460">Magnesium</keyword>
<keyword evidence="5 10" id="KW-0540">Nuclease</keyword>
<dbReference type="EC" id="3.1.26.4" evidence="4 10"/>
<evidence type="ECO:0000256" key="9">
    <source>
        <dbReference type="ARBA" id="ARBA00022842"/>
    </source>
</evidence>
<feature type="binding site" evidence="10">
    <location>
        <position position="15"/>
    </location>
    <ligand>
        <name>Mg(2+)</name>
        <dbReference type="ChEBI" id="CHEBI:18420"/>
        <label>1</label>
    </ligand>
</feature>
<evidence type="ECO:0000256" key="5">
    <source>
        <dbReference type="ARBA" id="ARBA00022722"/>
    </source>
</evidence>
<keyword evidence="13" id="KW-1185">Reference proteome</keyword>
<evidence type="ECO:0000256" key="7">
    <source>
        <dbReference type="ARBA" id="ARBA00022759"/>
    </source>
</evidence>
<comment type="catalytic activity">
    <reaction evidence="1 10">
        <text>Endonucleolytic cleavage to 5'-phosphomonoester.</text>
        <dbReference type="EC" id="3.1.26.4"/>
    </reaction>
</comment>
<evidence type="ECO:0000256" key="4">
    <source>
        <dbReference type="ARBA" id="ARBA00012180"/>
    </source>
</evidence>
<comment type="subcellular location">
    <subcellularLocation>
        <location evidence="10">Cytoplasm</location>
    </subcellularLocation>
</comment>
<dbReference type="RefSeq" id="WP_073375892.1">
    <property type="nucleotide sequence ID" value="NZ_FQXS01000011.1"/>
</dbReference>
<dbReference type="GO" id="GO:0004523">
    <property type="term" value="F:RNA-DNA hybrid ribonuclease activity"/>
    <property type="evidence" value="ECO:0007669"/>
    <property type="project" value="UniProtKB-UniRule"/>
</dbReference>
<evidence type="ECO:0000259" key="11">
    <source>
        <dbReference type="PROSITE" id="PS50879"/>
    </source>
</evidence>
<comment type="cofactor">
    <cofactor evidence="10">
        <name>Mg(2+)</name>
        <dbReference type="ChEBI" id="CHEBI:18420"/>
    </cofactor>
    <text evidence="10">Binds 1 Mg(2+) ion per subunit. May bind a second metal ion at a regulatory site, or after substrate binding.</text>
</comment>
<keyword evidence="6 10" id="KW-0479">Metal-binding</keyword>
<dbReference type="InterPro" id="IPR012337">
    <property type="entry name" value="RNaseH-like_sf"/>
</dbReference>
<evidence type="ECO:0000256" key="3">
    <source>
        <dbReference type="ARBA" id="ARBA00011245"/>
    </source>
</evidence>
<keyword evidence="10" id="KW-0963">Cytoplasm</keyword>
<evidence type="ECO:0000256" key="8">
    <source>
        <dbReference type="ARBA" id="ARBA00022801"/>
    </source>
</evidence>
<comment type="function">
    <text evidence="10">Endonuclease that specifically degrades the RNA of RNA-DNA hybrids.</text>
</comment>
<dbReference type="HAMAP" id="MF_00042">
    <property type="entry name" value="RNase_H"/>
    <property type="match status" value="1"/>
</dbReference>
<feature type="binding site" evidence="10">
    <location>
        <position position="76"/>
    </location>
    <ligand>
        <name>Mg(2+)</name>
        <dbReference type="ChEBI" id="CHEBI:18420"/>
        <label>1</label>
    </ligand>
</feature>
<sequence length="310" mass="34875">MADDRQLPELTVYTDGACSPNPGPGGWGAVILADGKVVRELSGYGGESTNNRMELTAAVAALKSIEGRHRIVLYTDSNYLRHGITDWIVKWQRNGWQTADRRPVKNCDLWQELLVQIEHHRITWKWVRGHGTDRWNNRADELAVLARKSGVEPERRDAAAARQPAADDVRLYLGVTCRQSVGIGGWAVILTWRDRVRVLGGRAEGMTANQLYIHAAIEGLTALKTNLPAHLFTYSGYLRDGAVSWLPGWRQRDWLTREGAPVSNRELWQRLAGLLDQHQVQIQLADRQQELCAMQEAKELAREFEQGAAA</sequence>
<dbReference type="InterPro" id="IPR050092">
    <property type="entry name" value="RNase_H"/>
</dbReference>
<dbReference type="InterPro" id="IPR036397">
    <property type="entry name" value="RNaseH_sf"/>
</dbReference>
<accession>A0A1M5W8I5</accession>
<feature type="domain" description="RNase H type-1" evidence="11">
    <location>
        <begin position="6"/>
        <end position="148"/>
    </location>
</feature>
<dbReference type="AlphaFoldDB" id="A0A1M5W8I5"/>
<dbReference type="CDD" id="cd09278">
    <property type="entry name" value="RNase_HI_prokaryote_like"/>
    <property type="match status" value="1"/>
</dbReference>